<protein>
    <submittedName>
        <fullName evidence="5">Serine/threonine-protein kinase HipA</fullName>
    </submittedName>
</protein>
<proteinExistence type="inferred from homology"/>
<keyword evidence="6" id="KW-1185">Reference proteome</keyword>
<organism evidence="5 6">
    <name type="scientific">Knoellia remsis</name>
    <dbReference type="NCBI Taxonomy" id="407159"/>
    <lineage>
        <taxon>Bacteria</taxon>
        <taxon>Bacillati</taxon>
        <taxon>Actinomycetota</taxon>
        <taxon>Actinomycetes</taxon>
        <taxon>Micrococcales</taxon>
        <taxon>Intrasporangiaceae</taxon>
        <taxon>Knoellia</taxon>
    </lineage>
</organism>
<evidence type="ECO:0000259" key="4">
    <source>
        <dbReference type="Pfam" id="PF07804"/>
    </source>
</evidence>
<evidence type="ECO:0000256" key="2">
    <source>
        <dbReference type="ARBA" id="ARBA00022679"/>
    </source>
</evidence>
<sequence>MDYLLGVSDISRQGNLRFARGSGPFLEVRDDVPKIVALPHLLSASDRVVDSEGDELSAVKVLLEAGSGSLGGARPKASVRGDDGVLLLAKFPHRDDDWDVMGWEKTMLDLAGRSGLRVPISQLARVGRRNVLLLQRFDRTTGDGRLGYISAMTLLGARDGDERDYEDIAESLSESGAAVNQDLTELFGRVVFNVAVHNTDDHLRNHGLLRRRGGWTLSPVFDVNPDPDPDRSRRTAILGAAEPGDEIPALLDFAQTCRMTRERAVEVIGRVVEVVRDWRDAVAVNGISRREQSRFAEVLDDRVRRLTDLTR</sequence>
<evidence type="ECO:0000256" key="1">
    <source>
        <dbReference type="ARBA" id="ARBA00010164"/>
    </source>
</evidence>
<evidence type="ECO:0000256" key="3">
    <source>
        <dbReference type="ARBA" id="ARBA00022777"/>
    </source>
</evidence>
<feature type="domain" description="HipA-like C-terminal" evidence="4">
    <location>
        <begin position="69"/>
        <end position="276"/>
    </location>
</feature>
<name>A0A2T0TRW4_9MICO</name>
<dbReference type="InterPro" id="IPR052028">
    <property type="entry name" value="HipA_Ser/Thr_kinase"/>
</dbReference>
<comment type="caution">
    <text evidence="5">The sequence shown here is derived from an EMBL/GenBank/DDBJ whole genome shotgun (WGS) entry which is preliminary data.</text>
</comment>
<evidence type="ECO:0000313" key="5">
    <source>
        <dbReference type="EMBL" id="PRY48360.1"/>
    </source>
</evidence>
<dbReference type="GO" id="GO:0005829">
    <property type="term" value="C:cytosol"/>
    <property type="evidence" value="ECO:0007669"/>
    <property type="project" value="TreeGrafter"/>
</dbReference>
<keyword evidence="2" id="KW-0808">Transferase</keyword>
<dbReference type="PANTHER" id="PTHR37419">
    <property type="entry name" value="SERINE/THREONINE-PROTEIN KINASE TOXIN HIPA"/>
    <property type="match status" value="1"/>
</dbReference>
<dbReference type="AlphaFoldDB" id="A0A2T0TRW4"/>
<dbReference type="PANTHER" id="PTHR37419:SF8">
    <property type="entry name" value="TOXIN YJJJ"/>
    <property type="match status" value="1"/>
</dbReference>
<dbReference type="EMBL" id="PVTI01000051">
    <property type="protein sequence ID" value="PRY48360.1"/>
    <property type="molecule type" value="Genomic_DNA"/>
</dbReference>
<dbReference type="Proteomes" id="UP000237822">
    <property type="component" value="Unassembled WGS sequence"/>
</dbReference>
<accession>A0A2T0TRW4</accession>
<dbReference type="InterPro" id="IPR012893">
    <property type="entry name" value="HipA-like_C"/>
</dbReference>
<dbReference type="RefSeq" id="WP_170070288.1">
    <property type="nucleotide sequence ID" value="NZ_PVTI01000051.1"/>
</dbReference>
<reference evidence="5 6" key="1">
    <citation type="submission" date="2018-03" db="EMBL/GenBank/DDBJ databases">
        <title>Genomic Encyclopedia of Archaeal and Bacterial Type Strains, Phase II (KMG-II): from individual species to whole genera.</title>
        <authorList>
            <person name="Goeker M."/>
        </authorList>
    </citation>
    <scope>NUCLEOTIDE SEQUENCE [LARGE SCALE GENOMIC DNA]</scope>
    <source>
        <strain evidence="5 6">ATCC BAA-1496</strain>
    </source>
</reference>
<gene>
    <name evidence="5" type="ORF">BCF74_1517</name>
</gene>
<keyword evidence="3 5" id="KW-0418">Kinase</keyword>
<dbReference type="Pfam" id="PF07804">
    <property type="entry name" value="HipA_C"/>
    <property type="match status" value="1"/>
</dbReference>
<dbReference type="GO" id="GO:0004674">
    <property type="term" value="F:protein serine/threonine kinase activity"/>
    <property type="evidence" value="ECO:0007669"/>
    <property type="project" value="TreeGrafter"/>
</dbReference>
<evidence type="ECO:0000313" key="6">
    <source>
        <dbReference type="Proteomes" id="UP000237822"/>
    </source>
</evidence>
<comment type="similarity">
    <text evidence="1">Belongs to the HipA Ser/Thr kinase family.</text>
</comment>
<dbReference type="Gene3D" id="1.10.1070.20">
    <property type="match status" value="1"/>
</dbReference>